<dbReference type="Proteomes" id="UP000518752">
    <property type="component" value="Unassembled WGS sequence"/>
</dbReference>
<evidence type="ECO:0000313" key="2">
    <source>
        <dbReference type="Proteomes" id="UP000518752"/>
    </source>
</evidence>
<dbReference type="EMBL" id="JAACJN010000513">
    <property type="protein sequence ID" value="KAF5341312.1"/>
    <property type="molecule type" value="Genomic_DNA"/>
</dbReference>
<proteinExistence type="predicted"/>
<dbReference type="InterPro" id="IPR032675">
    <property type="entry name" value="LRR_dom_sf"/>
</dbReference>
<gene>
    <name evidence="1" type="ORF">D9757_014626</name>
</gene>
<name>A0A8H5CG97_9AGAR</name>
<dbReference type="AlphaFoldDB" id="A0A8H5CG97"/>
<keyword evidence="2" id="KW-1185">Reference proteome</keyword>
<sequence>MSGLLSLPTELLQEIGSLIGEDLRRLRAVNIQLQLVSEPLYFKSMKVSLGQSGSQLKALATGTTRAAPYVQHLTIIRNNALGVPDDMLLYLDSALCKLKNLQSLIWHVGLTAGSMIEQEAAQRILDSLGPLQSLHTLVVIAHADIGSSYAPILNLSCFRNIKSFSVCFDSGLPSSLANAVRELIDVNALHLAALRIAATASSSVDLGNLLPDGKPLLRLRHLSLLRLELSEFKRELLHLPSLQSFTLLSTTISDSPDGIWDLLRAEETWITRLEVSRVDASLLEYLESFSALERLSVILPELWQDASEEFLGRLLVDVLPKHHGSLVSITLQRIPWSFLQPLVSDCMIDLGKCTELGLDIPLTEIKYTGGETLVRRFYIFSSKPQCSVTRMSFLIYNV</sequence>
<protein>
    <submittedName>
        <fullName evidence="1">Uncharacterized protein</fullName>
    </submittedName>
</protein>
<accession>A0A8H5CG97</accession>
<dbReference type="OrthoDB" id="2986625at2759"/>
<comment type="caution">
    <text evidence="1">The sequence shown here is derived from an EMBL/GenBank/DDBJ whole genome shotgun (WGS) entry which is preliminary data.</text>
</comment>
<organism evidence="1 2">
    <name type="scientific">Collybiopsis confluens</name>
    <dbReference type="NCBI Taxonomy" id="2823264"/>
    <lineage>
        <taxon>Eukaryota</taxon>
        <taxon>Fungi</taxon>
        <taxon>Dikarya</taxon>
        <taxon>Basidiomycota</taxon>
        <taxon>Agaricomycotina</taxon>
        <taxon>Agaricomycetes</taxon>
        <taxon>Agaricomycetidae</taxon>
        <taxon>Agaricales</taxon>
        <taxon>Marasmiineae</taxon>
        <taxon>Omphalotaceae</taxon>
        <taxon>Collybiopsis</taxon>
    </lineage>
</organism>
<dbReference type="SUPFAM" id="SSF52047">
    <property type="entry name" value="RNI-like"/>
    <property type="match status" value="1"/>
</dbReference>
<reference evidence="1 2" key="1">
    <citation type="journal article" date="2020" name="ISME J.">
        <title>Uncovering the hidden diversity of litter-decomposition mechanisms in mushroom-forming fungi.</title>
        <authorList>
            <person name="Floudas D."/>
            <person name="Bentzer J."/>
            <person name="Ahren D."/>
            <person name="Johansson T."/>
            <person name="Persson P."/>
            <person name="Tunlid A."/>
        </authorList>
    </citation>
    <scope>NUCLEOTIDE SEQUENCE [LARGE SCALE GENOMIC DNA]</scope>
    <source>
        <strain evidence="1 2">CBS 406.79</strain>
    </source>
</reference>
<dbReference type="Gene3D" id="3.80.10.10">
    <property type="entry name" value="Ribonuclease Inhibitor"/>
    <property type="match status" value="1"/>
</dbReference>
<evidence type="ECO:0000313" key="1">
    <source>
        <dbReference type="EMBL" id="KAF5341312.1"/>
    </source>
</evidence>